<dbReference type="AlphaFoldDB" id="A0A9I9DUI4"/>
<sequence>MDENRGAVGLEFVELNEVVVARDLEEKANEAVVSKDLEEKVGGNEPQATKISAK</sequence>
<name>A0A9I9DUI4_CUCME</name>
<protein>
    <submittedName>
        <fullName evidence="1">Uncharacterized protein</fullName>
    </submittedName>
</protein>
<evidence type="ECO:0000313" key="1">
    <source>
        <dbReference type="EnsemblPlants" id="MELO3C023763.2.1"/>
    </source>
</evidence>
<accession>A0A9I9DUI4</accession>
<dbReference type="EnsemblPlants" id="MELO3C023763.2.1">
    <property type="protein sequence ID" value="MELO3C023763.2.1"/>
    <property type="gene ID" value="MELO3C023763.2"/>
</dbReference>
<organism evidence="1">
    <name type="scientific">Cucumis melo</name>
    <name type="common">Muskmelon</name>
    <dbReference type="NCBI Taxonomy" id="3656"/>
    <lineage>
        <taxon>Eukaryota</taxon>
        <taxon>Viridiplantae</taxon>
        <taxon>Streptophyta</taxon>
        <taxon>Embryophyta</taxon>
        <taxon>Tracheophyta</taxon>
        <taxon>Spermatophyta</taxon>
        <taxon>Magnoliopsida</taxon>
        <taxon>eudicotyledons</taxon>
        <taxon>Gunneridae</taxon>
        <taxon>Pentapetalae</taxon>
        <taxon>rosids</taxon>
        <taxon>fabids</taxon>
        <taxon>Cucurbitales</taxon>
        <taxon>Cucurbitaceae</taxon>
        <taxon>Benincaseae</taxon>
        <taxon>Cucumis</taxon>
    </lineage>
</organism>
<proteinExistence type="predicted"/>
<dbReference type="Gramene" id="MELO3C023763.2.1">
    <property type="protein sequence ID" value="MELO3C023763.2.1"/>
    <property type="gene ID" value="MELO3C023763.2"/>
</dbReference>
<reference evidence="1" key="1">
    <citation type="submission" date="2023-03" db="UniProtKB">
        <authorList>
            <consortium name="EnsemblPlants"/>
        </authorList>
    </citation>
    <scope>IDENTIFICATION</scope>
</reference>